<evidence type="ECO:0000313" key="2">
    <source>
        <dbReference type="Proteomes" id="UP001629392"/>
    </source>
</evidence>
<comment type="caution">
    <text evidence="1">The sequence shown here is derived from an EMBL/GenBank/DDBJ whole genome shotgun (WGS) entry which is preliminary data.</text>
</comment>
<dbReference type="Proteomes" id="UP001629392">
    <property type="component" value="Unassembled WGS sequence"/>
</dbReference>
<dbReference type="InterPro" id="IPR025332">
    <property type="entry name" value="DUF4238"/>
</dbReference>
<reference evidence="1 2" key="1">
    <citation type="journal article" date="2024" name="Chem. Sci.">
        <title>Discovery of megapolipeptins by genome mining of a Burkholderiales bacteria collection.</title>
        <authorList>
            <person name="Paulo B.S."/>
            <person name="Recchia M.J.J."/>
            <person name="Lee S."/>
            <person name="Fergusson C.H."/>
            <person name="Romanowski S.B."/>
            <person name="Hernandez A."/>
            <person name="Krull N."/>
            <person name="Liu D.Y."/>
            <person name="Cavanagh H."/>
            <person name="Bos A."/>
            <person name="Gray C.A."/>
            <person name="Murphy B.T."/>
            <person name="Linington R.G."/>
            <person name="Eustaquio A.S."/>
        </authorList>
    </citation>
    <scope>NUCLEOTIDE SEQUENCE [LARGE SCALE GENOMIC DNA]</scope>
    <source>
        <strain evidence="1 2">RL17-350-BIC-E</strain>
    </source>
</reference>
<evidence type="ECO:0000313" key="1">
    <source>
        <dbReference type="EMBL" id="MFM0717602.1"/>
    </source>
</evidence>
<dbReference type="RefSeq" id="WP_408153443.1">
    <property type="nucleotide sequence ID" value="NZ_JAQQCL010000009.1"/>
</dbReference>
<proteinExistence type="predicted"/>
<organism evidence="1 2">
    <name type="scientific">Paraburkholderia strydomiana</name>
    <dbReference type="NCBI Taxonomy" id="1245417"/>
    <lineage>
        <taxon>Bacteria</taxon>
        <taxon>Pseudomonadati</taxon>
        <taxon>Pseudomonadota</taxon>
        <taxon>Betaproteobacteria</taxon>
        <taxon>Burkholderiales</taxon>
        <taxon>Burkholderiaceae</taxon>
        <taxon>Paraburkholderia</taxon>
    </lineage>
</organism>
<dbReference type="EMBL" id="JAQQCL010000009">
    <property type="protein sequence ID" value="MFM0717602.1"/>
    <property type="molecule type" value="Genomic_DNA"/>
</dbReference>
<sequence>MSKTKLDGAKDGEAARILGCYLSGFTRNRDKNSQLYIVDSSVEHAFVSTPQNVAAERKFNQVAMEGENPCSADQGYAQFESELAPALARTNSKGDFSDDADRALILRLIAQLAVLGAERTEVIRHYMQKTARRLSEFGIANRQGWESQKGKAAEAGIEDAAHCTYEELRSLVERGDETVATHTTGHLARDLESVTTLYNLLHRRSWIVAKAAHGSGGFITSDRPVTLSWDDMEMEAGFYAPGFGLQGTTVFFPLTKELVMRGRFDGRVGTLELPVASVAGINSRTVFYAGHQIYAETESFRFLDEHLVMRHGQDLLPTLQRAR</sequence>
<keyword evidence="2" id="KW-1185">Reference proteome</keyword>
<accession>A0ABW9EF81</accession>
<dbReference type="Pfam" id="PF14022">
    <property type="entry name" value="DUF4238"/>
    <property type="match status" value="1"/>
</dbReference>
<protein>
    <submittedName>
        <fullName evidence="1">DUF4238 domain-containing protein</fullName>
    </submittedName>
</protein>
<name>A0ABW9EF81_9BURK</name>
<gene>
    <name evidence="1" type="ORF">PQQ73_14790</name>
</gene>